<keyword evidence="2" id="KW-1185">Reference proteome</keyword>
<evidence type="ECO:0000313" key="1">
    <source>
        <dbReference type="EMBL" id="KAF8909712.1"/>
    </source>
</evidence>
<proteinExistence type="predicted"/>
<comment type="caution">
    <text evidence="1">The sequence shown here is derived from an EMBL/GenBank/DDBJ whole genome shotgun (WGS) entry which is preliminary data.</text>
</comment>
<dbReference type="EMBL" id="JADNYJ010000008">
    <property type="protein sequence ID" value="KAF8909712.1"/>
    <property type="molecule type" value="Genomic_DNA"/>
</dbReference>
<gene>
    <name evidence="1" type="ORF">CPB84DRAFT_1673391</name>
</gene>
<dbReference type="Proteomes" id="UP000724874">
    <property type="component" value="Unassembled WGS sequence"/>
</dbReference>
<name>A0A9P5TRZ8_GYMJU</name>
<organism evidence="1 2">
    <name type="scientific">Gymnopilus junonius</name>
    <name type="common">Spectacular rustgill mushroom</name>
    <name type="synonym">Gymnopilus spectabilis subsp. junonius</name>
    <dbReference type="NCBI Taxonomy" id="109634"/>
    <lineage>
        <taxon>Eukaryota</taxon>
        <taxon>Fungi</taxon>
        <taxon>Dikarya</taxon>
        <taxon>Basidiomycota</taxon>
        <taxon>Agaricomycotina</taxon>
        <taxon>Agaricomycetes</taxon>
        <taxon>Agaricomycetidae</taxon>
        <taxon>Agaricales</taxon>
        <taxon>Agaricineae</taxon>
        <taxon>Hymenogastraceae</taxon>
        <taxon>Gymnopilus</taxon>
    </lineage>
</organism>
<sequence length="275" mass="31443">MANLIRTAKSGSDWTGNELLAFNIRVENANTAAFFNRPELPPVDMSDTILDNTEKPEEPLQKDDRLFFRYLGLVEKPQSPESHVDDFAAFILRIFNYDSDDQDRVICQRPEFSFPMAGQRVDAKSDLCVMNENDYLLIVHEDKRSESLDDPEPQLIAEAIAAFYQNNLRRRTGGRPRLSSKYIPAITMVGSSPIFYRVPVTTTLLNALVTATYPAEETIVLRYIPPVPNPETYRDLGMRPLANRRIVLQCFEGFKSLLVCFFSLIERIVDTNMHQ</sequence>
<protein>
    <submittedName>
        <fullName evidence="1">Uncharacterized protein</fullName>
    </submittedName>
</protein>
<accession>A0A9P5TRZ8</accession>
<reference evidence="1" key="1">
    <citation type="submission" date="2020-11" db="EMBL/GenBank/DDBJ databases">
        <authorList>
            <consortium name="DOE Joint Genome Institute"/>
            <person name="Ahrendt S."/>
            <person name="Riley R."/>
            <person name="Andreopoulos W."/>
            <person name="LaButti K."/>
            <person name="Pangilinan J."/>
            <person name="Ruiz-duenas F.J."/>
            <person name="Barrasa J.M."/>
            <person name="Sanchez-Garcia M."/>
            <person name="Camarero S."/>
            <person name="Miyauchi S."/>
            <person name="Serrano A."/>
            <person name="Linde D."/>
            <person name="Babiker R."/>
            <person name="Drula E."/>
            <person name="Ayuso-Fernandez I."/>
            <person name="Pacheco R."/>
            <person name="Padilla G."/>
            <person name="Ferreira P."/>
            <person name="Barriuso J."/>
            <person name="Kellner H."/>
            <person name="Castanera R."/>
            <person name="Alfaro M."/>
            <person name="Ramirez L."/>
            <person name="Pisabarro A.G."/>
            <person name="Kuo A."/>
            <person name="Tritt A."/>
            <person name="Lipzen A."/>
            <person name="He G."/>
            <person name="Yan M."/>
            <person name="Ng V."/>
            <person name="Cullen D."/>
            <person name="Martin F."/>
            <person name="Rosso M.-N."/>
            <person name="Henrissat B."/>
            <person name="Hibbett D."/>
            <person name="Martinez A.T."/>
            <person name="Grigoriev I.V."/>
        </authorList>
    </citation>
    <scope>NUCLEOTIDE SEQUENCE</scope>
    <source>
        <strain evidence="1">AH 44721</strain>
    </source>
</reference>
<dbReference type="OrthoDB" id="3213671at2759"/>
<dbReference type="AlphaFoldDB" id="A0A9P5TRZ8"/>
<evidence type="ECO:0000313" key="2">
    <source>
        <dbReference type="Proteomes" id="UP000724874"/>
    </source>
</evidence>